<gene>
    <name evidence="13" type="ORF">AUK40_03425</name>
</gene>
<dbReference type="CDD" id="cd18084">
    <property type="entry name" value="RsmE-like"/>
    <property type="match status" value="1"/>
</dbReference>
<evidence type="ECO:0000256" key="5">
    <source>
        <dbReference type="ARBA" id="ARBA00022603"/>
    </source>
</evidence>
<comment type="caution">
    <text evidence="13">The sequence shown here is derived from an EMBL/GenBank/DDBJ whole genome shotgun (WGS) entry which is preliminary data.</text>
</comment>
<evidence type="ECO:0000256" key="4">
    <source>
        <dbReference type="ARBA" id="ARBA00022552"/>
    </source>
</evidence>
<dbReference type="PIRSF" id="PIRSF015601">
    <property type="entry name" value="MTase_slr0722"/>
    <property type="match status" value="1"/>
</dbReference>
<comment type="subcellular location">
    <subcellularLocation>
        <location evidence="1 10">Cytoplasm</location>
    </subcellularLocation>
</comment>
<dbReference type="InterPro" id="IPR046886">
    <property type="entry name" value="RsmE_MTase_dom"/>
</dbReference>
<evidence type="ECO:0000256" key="6">
    <source>
        <dbReference type="ARBA" id="ARBA00022679"/>
    </source>
</evidence>
<feature type="domain" description="Ribosomal RNA small subunit methyltransferase E PUA-like" evidence="12">
    <location>
        <begin position="21"/>
        <end position="64"/>
    </location>
</feature>
<dbReference type="NCBIfam" id="NF008692">
    <property type="entry name" value="PRK11713.1-5"/>
    <property type="match status" value="1"/>
</dbReference>
<name>A0A1J5IJL7_9BACT</name>
<comment type="function">
    <text evidence="8 10">Specifically methylates the N3 position of the uracil ring of uridine 1498 (m3U1498) in 16S rRNA. Acts on the fully assembled 30S ribosomal subunit.</text>
</comment>
<evidence type="ECO:0000259" key="12">
    <source>
        <dbReference type="Pfam" id="PF20260"/>
    </source>
</evidence>
<evidence type="ECO:0000256" key="9">
    <source>
        <dbReference type="ARBA" id="ARBA00047944"/>
    </source>
</evidence>
<dbReference type="PANTHER" id="PTHR30027">
    <property type="entry name" value="RIBOSOMAL RNA SMALL SUBUNIT METHYLTRANSFERASE E"/>
    <property type="match status" value="1"/>
</dbReference>
<proteinExistence type="inferred from homology"/>
<evidence type="ECO:0000256" key="8">
    <source>
        <dbReference type="ARBA" id="ARBA00025699"/>
    </source>
</evidence>
<dbReference type="Proteomes" id="UP000183245">
    <property type="component" value="Unassembled WGS sequence"/>
</dbReference>
<dbReference type="InterPro" id="IPR046887">
    <property type="entry name" value="RsmE_PUA-like"/>
</dbReference>
<dbReference type="NCBIfam" id="TIGR00046">
    <property type="entry name" value="RsmE family RNA methyltransferase"/>
    <property type="match status" value="1"/>
</dbReference>
<evidence type="ECO:0000256" key="1">
    <source>
        <dbReference type="ARBA" id="ARBA00004496"/>
    </source>
</evidence>
<dbReference type="GO" id="GO:0070042">
    <property type="term" value="F:rRNA (uridine-N3-)-methyltransferase activity"/>
    <property type="evidence" value="ECO:0007669"/>
    <property type="project" value="TreeGrafter"/>
</dbReference>
<dbReference type="GO" id="GO:0070475">
    <property type="term" value="P:rRNA base methylation"/>
    <property type="evidence" value="ECO:0007669"/>
    <property type="project" value="TreeGrafter"/>
</dbReference>
<dbReference type="Gene3D" id="3.40.1280.10">
    <property type="match status" value="1"/>
</dbReference>
<keyword evidence="6 10" id="KW-0808">Transferase</keyword>
<reference evidence="13 14" key="1">
    <citation type="journal article" date="2016" name="Environ. Microbiol.">
        <title>Genomic resolution of a cold subsurface aquifer community provides metabolic insights for novel microbes adapted to high CO concentrations.</title>
        <authorList>
            <person name="Probst A.J."/>
            <person name="Castelle C.J."/>
            <person name="Singh A."/>
            <person name="Brown C.T."/>
            <person name="Anantharaman K."/>
            <person name="Sharon I."/>
            <person name="Hug L.A."/>
            <person name="Burstein D."/>
            <person name="Emerson J.B."/>
            <person name="Thomas B.C."/>
            <person name="Banfield J.F."/>
        </authorList>
    </citation>
    <scope>NUCLEOTIDE SEQUENCE [LARGE SCALE GENOMIC DNA]</scope>
    <source>
        <strain evidence="13">CG2_30_54_11</strain>
    </source>
</reference>
<keyword evidence="7 10" id="KW-0949">S-adenosyl-L-methionine</keyword>
<dbReference type="SUPFAM" id="SSF88697">
    <property type="entry name" value="PUA domain-like"/>
    <property type="match status" value="1"/>
</dbReference>
<sequence length="242" mass="27039">MHRFFLDLPLTTGQILAAPQDRAHQLIRVLRISEGEQIVVFNGKGGEFEATIGSIQGHHCTIEVGVFHDVQTESSLQVQLYQGIPKKDKLEFIAQKITEIGVHELIPVISQHCASRSTRREDRIVKIIEEAAEQSGRVQLMRYGGAVAYAQALERSREADLRMIAWEREKETGLADIHHRFPEAQTIAVFVGPEGGWAESEIELASKSGVVPFSLGPRIWRTETAGIVIPALVLQEWTCGRR</sequence>
<evidence type="ECO:0000259" key="11">
    <source>
        <dbReference type="Pfam" id="PF04452"/>
    </source>
</evidence>
<dbReference type="InterPro" id="IPR029026">
    <property type="entry name" value="tRNA_m1G_MTases_N"/>
</dbReference>
<evidence type="ECO:0000313" key="14">
    <source>
        <dbReference type="Proteomes" id="UP000183245"/>
    </source>
</evidence>
<comment type="similarity">
    <text evidence="2 10">Belongs to the RNA methyltransferase RsmE family.</text>
</comment>
<dbReference type="EMBL" id="MNZT01000059">
    <property type="protein sequence ID" value="OIP97309.1"/>
    <property type="molecule type" value="Genomic_DNA"/>
</dbReference>
<dbReference type="InterPro" id="IPR015947">
    <property type="entry name" value="PUA-like_sf"/>
</dbReference>
<organism evidence="13 14">
    <name type="scientific">Candidatus Wirthbacteria bacterium CG2_30_54_11</name>
    <dbReference type="NCBI Taxonomy" id="1817892"/>
    <lineage>
        <taxon>Bacteria</taxon>
        <taxon>Candidatus Wirthbacteria</taxon>
    </lineage>
</organism>
<keyword evidence="5 10" id="KW-0489">Methyltransferase</keyword>
<evidence type="ECO:0000256" key="2">
    <source>
        <dbReference type="ARBA" id="ARBA00005528"/>
    </source>
</evidence>
<evidence type="ECO:0000313" key="13">
    <source>
        <dbReference type="EMBL" id="OIP97309.1"/>
    </source>
</evidence>
<evidence type="ECO:0000256" key="7">
    <source>
        <dbReference type="ARBA" id="ARBA00022691"/>
    </source>
</evidence>
<comment type="catalytic activity">
    <reaction evidence="9 10">
        <text>uridine(1498) in 16S rRNA + S-adenosyl-L-methionine = N(3)-methyluridine(1498) in 16S rRNA + S-adenosyl-L-homocysteine + H(+)</text>
        <dbReference type="Rhea" id="RHEA:42920"/>
        <dbReference type="Rhea" id="RHEA-COMP:10283"/>
        <dbReference type="Rhea" id="RHEA-COMP:10284"/>
        <dbReference type="ChEBI" id="CHEBI:15378"/>
        <dbReference type="ChEBI" id="CHEBI:57856"/>
        <dbReference type="ChEBI" id="CHEBI:59789"/>
        <dbReference type="ChEBI" id="CHEBI:65315"/>
        <dbReference type="ChEBI" id="CHEBI:74502"/>
        <dbReference type="EC" id="2.1.1.193"/>
    </reaction>
</comment>
<keyword evidence="3 10" id="KW-0963">Cytoplasm</keyword>
<dbReference type="AlphaFoldDB" id="A0A1J5IJL7"/>
<keyword evidence="4 10" id="KW-0698">rRNA processing</keyword>
<feature type="domain" description="Ribosomal RNA small subunit methyltransferase E methyltransferase" evidence="11">
    <location>
        <begin position="73"/>
        <end position="232"/>
    </location>
</feature>
<dbReference type="SUPFAM" id="SSF75217">
    <property type="entry name" value="alpha/beta knot"/>
    <property type="match status" value="1"/>
</dbReference>
<dbReference type="PANTHER" id="PTHR30027:SF3">
    <property type="entry name" value="16S RRNA (URACIL(1498)-N(3))-METHYLTRANSFERASE"/>
    <property type="match status" value="1"/>
</dbReference>
<dbReference type="Pfam" id="PF04452">
    <property type="entry name" value="Methyltrans_RNA"/>
    <property type="match status" value="1"/>
</dbReference>
<dbReference type="STRING" id="1817892.AUK40_03425"/>
<accession>A0A1J5IJL7</accession>
<dbReference type="InterPro" id="IPR029028">
    <property type="entry name" value="Alpha/beta_knot_MTases"/>
</dbReference>
<dbReference type="InterPro" id="IPR006700">
    <property type="entry name" value="RsmE"/>
</dbReference>
<dbReference type="EC" id="2.1.1.193" evidence="10"/>
<protein>
    <recommendedName>
        <fullName evidence="10">Ribosomal RNA small subunit methyltransferase E</fullName>
        <ecNumber evidence="10">2.1.1.193</ecNumber>
    </recommendedName>
</protein>
<dbReference type="Pfam" id="PF20260">
    <property type="entry name" value="PUA_4"/>
    <property type="match status" value="1"/>
</dbReference>
<dbReference type="GO" id="GO:0005737">
    <property type="term" value="C:cytoplasm"/>
    <property type="evidence" value="ECO:0007669"/>
    <property type="project" value="UniProtKB-SubCell"/>
</dbReference>
<evidence type="ECO:0000256" key="10">
    <source>
        <dbReference type="PIRNR" id="PIRNR015601"/>
    </source>
</evidence>
<evidence type="ECO:0000256" key="3">
    <source>
        <dbReference type="ARBA" id="ARBA00022490"/>
    </source>
</evidence>